<dbReference type="InParanoid" id="A0A6J2YJ61"/>
<accession>A0A6J2YJ61</accession>
<dbReference type="PROSITE" id="PS50089">
    <property type="entry name" value="ZF_RING_2"/>
    <property type="match status" value="1"/>
</dbReference>
<feature type="domain" description="RING-type" evidence="6">
    <location>
        <begin position="571"/>
        <end position="619"/>
    </location>
</feature>
<dbReference type="InterPro" id="IPR017455">
    <property type="entry name" value="Znf_FYVE-rel"/>
</dbReference>
<evidence type="ECO:0000259" key="7">
    <source>
        <dbReference type="PROSITE" id="PS50178"/>
    </source>
</evidence>
<dbReference type="GO" id="GO:0005096">
    <property type="term" value="F:GTPase activator activity"/>
    <property type="evidence" value="ECO:0007669"/>
    <property type="project" value="InterPro"/>
</dbReference>
<sequence length="637" mass="74723">MENGKNFQLDEDQHEQLNYLEMEKKKMTDEFNSQRAKMKELFLQKEGELLKKIEENNILVDQITKLKNELDDTKSQLVVDSIRLESDFEVEKRKAEEEIASLQRLVHETIEESSSTRSLYDQELTKLQSYIQYLQKEIEHLKIENSQYQQQNTNQEHSLAPSVVINACKGFAKKLGADAFGSSDEKNTEKTQEDVELLRSLVEPLEDQIKALKEKLRATDEQLQKCKECSHLIMEPGRSTVQTSERMILHNTSTNTSFDMQKSDNLICDMCSNYETQLVKEQQNVAELKNKLQKAEKAAERHKEELIKEIGFRKEMEEKWSEKREEHKQQVAELTKITDCTEQDLKELKQYFNEATKEIKTELSKLTKERERIYQELDKLQKENEHLVGKYTIHSQQLQSEVINLPNTVEELHELVLKNHQDLIIAKIGKEQAEEKVNNLESSFLLLRDQMELNIQERQAIEHSLEQEIKNLSRHADKLERERREFVAKNVDVTENEGKIMELETRIKELESEKGELKTRVYSLQQELQTTETVQRDFVRLSQSLQVQLEKIREESDTQVRWQHEEDVDECPNCRNQFSTSKKKQHCKHCGQIFCQNCLTRSVQSGPNLRPSKVCDVCHTMLVKSSAPYFSKEPPMT</sequence>
<dbReference type="SMART" id="SM00064">
    <property type="entry name" value="FYVE"/>
    <property type="match status" value="1"/>
</dbReference>
<dbReference type="FunFam" id="1.20.5.730:FF:000005">
    <property type="entry name" value="RABaptiN (Rab effector)"/>
    <property type="match status" value="1"/>
</dbReference>
<dbReference type="InterPro" id="IPR001841">
    <property type="entry name" value="Znf_RING"/>
</dbReference>
<evidence type="ECO:0000313" key="9">
    <source>
        <dbReference type="RefSeq" id="XP_030762905.1"/>
    </source>
</evidence>
<dbReference type="InterPro" id="IPR015390">
    <property type="entry name" value="Rabaptin_Rab5-bd_dom"/>
</dbReference>
<reference evidence="9" key="1">
    <citation type="submission" date="2025-08" db="UniProtKB">
        <authorList>
            <consortium name="RefSeq"/>
        </authorList>
    </citation>
    <scope>IDENTIFICATION</scope>
    <source>
        <tissue evidence="9">Gonads</tissue>
    </source>
</reference>
<feature type="domain" description="FYVE-type" evidence="7">
    <location>
        <begin position="565"/>
        <end position="623"/>
    </location>
</feature>
<evidence type="ECO:0000256" key="5">
    <source>
        <dbReference type="SAM" id="Coils"/>
    </source>
</evidence>
<evidence type="ECO:0000256" key="2">
    <source>
        <dbReference type="ARBA" id="ARBA00022771"/>
    </source>
</evidence>
<dbReference type="OrthoDB" id="79940at2759"/>
<gene>
    <name evidence="9" type="primary">LOC115887585</name>
</gene>
<keyword evidence="8" id="KW-1185">Reference proteome</keyword>
<dbReference type="AlphaFoldDB" id="A0A6J2YJ61"/>
<dbReference type="Pfam" id="PF01363">
    <property type="entry name" value="FYVE"/>
    <property type="match status" value="1"/>
</dbReference>
<dbReference type="Pfam" id="PF09311">
    <property type="entry name" value="Rab5-bind"/>
    <property type="match status" value="1"/>
</dbReference>
<dbReference type="InterPro" id="IPR011011">
    <property type="entry name" value="Znf_FYVE_PHD"/>
</dbReference>
<dbReference type="FunCoup" id="A0A6J2YJ61">
    <property type="interactions" value="971"/>
</dbReference>
<feature type="coiled-coil region" evidence="5">
    <location>
        <begin position="56"/>
        <end position="158"/>
    </location>
</feature>
<protein>
    <submittedName>
        <fullName evidence="9">Rab GTPase-binding effector protein 1-like isoform X1</fullName>
    </submittedName>
</protein>
<organism evidence="8 9">
    <name type="scientific">Sitophilus oryzae</name>
    <name type="common">Rice weevil</name>
    <name type="synonym">Curculio oryzae</name>
    <dbReference type="NCBI Taxonomy" id="7048"/>
    <lineage>
        <taxon>Eukaryota</taxon>
        <taxon>Metazoa</taxon>
        <taxon>Ecdysozoa</taxon>
        <taxon>Arthropoda</taxon>
        <taxon>Hexapoda</taxon>
        <taxon>Insecta</taxon>
        <taxon>Pterygota</taxon>
        <taxon>Neoptera</taxon>
        <taxon>Endopterygota</taxon>
        <taxon>Coleoptera</taxon>
        <taxon>Polyphaga</taxon>
        <taxon>Cucujiformia</taxon>
        <taxon>Curculionidae</taxon>
        <taxon>Dryophthorinae</taxon>
        <taxon>Sitophilus</taxon>
    </lineage>
</organism>
<keyword evidence="3" id="KW-0862">Zinc</keyword>
<dbReference type="GO" id="GO:0008270">
    <property type="term" value="F:zinc ion binding"/>
    <property type="evidence" value="ECO:0007669"/>
    <property type="project" value="UniProtKB-KW"/>
</dbReference>
<dbReference type="InterPro" id="IPR000306">
    <property type="entry name" value="Znf_FYVE"/>
</dbReference>
<dbReference type="GO" id="GO:0006897">
    <property type="term" value="P:endocytosis"/>
    <property type="evidence" value="ECO:0007669"/>
    <property type="project" value="InterPro"/>
</dbReference>
<evidence type="ECO:0000313" key="8">
    <source>
        <dbReference type="Proteomes" id="UP000504635"/>
    </source>
</evidence>
<dbReference type="GeneID" id="115887585"/>
<dbReference type="CDD" id="cd15739">
    <property type="entry name" value="FYVE_RABE_unchar"/>
    <property type="match status" value="1"/>
</dbReference>
<proteinExistence type="predicted"/>
<dbReference type="Gene3D" id="3.30.40.10">
    <property type="entry name" value="Zinc/RING finger domain, C3HC4 (zinc finger)"/>
    <property type="match status" value="1"/>
</dbReference>
<evidence type="ECO:0000256" key="3">
    <source>
        <dbReference type="ARBA" id="ARBA00022833"/>
    </source>
</evidence>
<evidence type="ECO:0000256" key="4">
    <source>
        <dbReference type="PROSITE-ProRule" id="PRU00175"/>
    </source>
</evidence>
<feature type="coiled-coil region" evidence="5">
    <location>
        <begin position="195"/>
        <end position="229"/>
    </location>
</feature>
<evidence type="ECO:0000259" key="6">
    <source>
        <dbReference type="PROSITE" id="PS50089"/>
    </source>
</evidence>
<keyword evidence="5" id="KW-0175">Coiled coil</keyword>
<dbReference type="InterPro" id="IPR013083">
    <property type="entry name" value="Znf_RING/FYVE/PHD"/>
</dbReference>
<dbReference type="PROSITE" id="PS50178">
    <property type="entry name" value="ZF_FYVE"/>
    <property type="match status" value="1"/>
</dbReference>
<keyword evidence="1" id="KW-0479">Metal-binding</keyword>
<dbReference type="Gene3D" id="1.20.5.730">
    <property type="entry name" value="Single helix bin"/>
    <property type="match status" value="1"/>
</dbReference>
<dbReference type="PANTHER" id="PTHR31179:SF7">
    <property type="entry name" value="FYVE-TYPE DOMAIN-CONTAINING PROTEIN"/>
    <property type="match status" value="1"/>
</dbReference>
<keyword evidence="2 4" id="KW-0863">Zinc-finger</keyword>
<dbReference type="PANTHER" id="PTHR31179">
    <property type="entry name" value="RAB GTPASE-BINDING EFFECTOR PROTEIN"/>
    <property type="match status" value="1"/>
</dbReference>
<feature type="coiled-coil region" evidence="5">
    <location>
        <begin position="430"/>
        <end position="527"/>
    </location>
</feature>
<feature type="coiled-coil region" evidence="5">
    <location>
        <begin position="271"/>
        <end position="390"/>
    </location>
</feature>
<dbReference type="RefSeq" id="XP_030762905.1">
    <property type="nucleotide sequence ID" value="XM_030907045.1"/>
</dbReference>
<dbReference type="SUPFAM" id="SSF57903">
    <property type="entry name" value="FYVE/PHD zinc finger"/>
    <property type="match status" value="1"/>
</dbReference>
<dbReference type="InterPro" id="IPR003914">
    <property type="entry name" value="Rabaptin"/>
</dbReference>
<evidence type="ECO:0000256" key="1">
    <source>
        <dbReference type="ARBA" id="ARBA00022723"/>
    </source>
</evidence>
<dbReference type="Proteomes" id="UP000504635">
    <property type="component" value="Unplaced"/>
</dbReference>
<name>A0A6J2YJ61_SITOR</name>
<dbReference type="KEGG" id="soy:115887585"/>